<dbReference type="NCBIfam" id="TIGR00277">
    <property type="entry name" value="HDIG"/>
    <property type="match status" value="1"/>
</dbReference>
<feature type="coiled-coil region" evidence="7">
    <location>
        <begin position="35"/>
        <end position="126"/>
    </location>
</feature>
<dbReference type="InterPro" id="IPR006675">
    <property type="entry name" value="HDIG_dom"/>
</dbReference>
<evidence type="ECO:0000256" key="1">
    <source>
        <dbReference type="ARBA" id="ARBA00022722"/>
    </source>
</evidence>
<evidence type="ECO:0000313" key="9">
    <source>
        <dbReference type="EMBL" id="PIR89019.1"/>
    </source>
</evidence>
<evidence type="ECO:0000256" key="7">
    <source>
        <dbReference type="SAM" id="Coils"/>
    </source>
</evidence>
<dbReference type="Gene3D" id="1.10.3210.10">
    <property type="entry name" value="Hypothetical protein af1432"/>
    <property type="match status" value="1"/>
</dbReference>
<reference evidence="10" key="1">
    <citation type="submission" date="2017-09" db="EMBL/GenBank/DDBJ databases">
        <title>Depth-based differentiation of microbial function through sediment-hosted aquifers and enrichment of novel symbionts in the deep terrestrial subsurface.</title>
        <authorList>
            <person name="Probst A.J."/>
            <person name="Ladd B."/>
            <person name="Jarett J.K."/>
            <person name="Geller-Mcgrath D.E."/>
            <person name="Sieber C.M.K."/>
            <person name="Emerson J.B."/>
            <person name="Anantharaman K."/>
            <person name="Thomas B.C."/>
            <person name="Malmstrom R."/>
            <person name="Stieglmeier M."/>
            <person name="Klingl A."/>
            <person name="Woyke T."/>
            <person name="Ryan C.M."/>
            <person name="Banfield J.F."/>
        </authorList>
    </citation>
    <scope>NUCLEOTIDE SEQUENCE [LARGE SCALE GENOMIC DNA]</scope>
</reference>
<keyword evidence="3 5" id="KW-0378">Hydrolase</keyword>
<dbReference type="CDD" id="cd00077">
    <property type="entry name" value="HDc"/>
    <property type="match status" value="1"/>
</dbReference>
<dbReference type="GO" id="GO:0003723">
    <property type="term" value="F:RNA binding"/>
    <property type="evidence" value="ECO:0007669"/>
    <property type="project" value="UniProtKB-UniRule"/>
</dbReference>
<comment type="function">
    <text evidence="5">Endoribonuclease that initiates mRNA decay.</text>
</comment>
<evidence type="ECO:0000256" key="5">
    <source>
        <dbReference type="HAMAP-Rule" id="MF_00335"/>
    </source>
</evidence>
<name>A0A2H0URG8_9BACT</name>
<protein>
    <recommendedName>
        <fullName evidence="5 6">Ribonuclease Y</fullName>
        <shortName evidence="5">RNase Y</shortName>
        <ecNumber evidence="5 6">3.1.-.-</ecNumber>
    </recommendedName>
</protein>
<keyword evidence="1 5" id="KW-0540">Nuclease</keyword>
<dbReference type="Gene3D" id="3.30.1370.10">
    <property type="entry name" value="K Homology domain, type 1"/>
    <property type="match status" value="1"/>
</dbReference>
<dbReference type="Pfam" id="PF12072">
    <property type="entry name" value="RNase_Y_N"/>
    <property type="match status" value="1"/>
</dbReference>
<keyword evidence="4 5" id="KW-0694">RNA-binding</keyword>
<evidence type="ECO:0000256" key="2">
    <source>
        <dbReference type="ARBA" id="ARBA00022759"/>
    </source>
</evidence>
<sequence>MSENIFPILGALLVGLLVGYVIRRIAVGQRASSIEQKLKLQVEEAKQNAQAVLLEAKEKAAVFLDDAKKEEKERQQQLDKLADRLIKREELIEQQVRQVSSKEEHLEGELAKLAKLKTETEEKQSKLAGELERITGLSLEDAKKELFSKIEDEYKQELPSLVQKLEKERRDEIEKRSQEIITTAIQRYARTHVAEITTSVFHLPNEDLKGKIIGREGRNIRALERLTGVEIIVDEAPDSIVLSSFDPLRREIARMTLEKLIKDGRIQPAKIEEKVEESRQELTKRMQAIGEQAALEVGVVGLSKELLQLLGRLHFRTSYGQNVLVHSVEMAHISAMIAAELGANIEVAKKGALLHDIGKAISHEVEGTHVELGRKLLKKYSVEEPVIRAMESHHEDYPFSTPESYIVAAADVLSAARPGARRDTVESYIKRLEELEKIVNQFDGVRNSYALSAGREVRVFVVPEKIDDFRALQLAKDIAAKIQSEMKYPGEIKVNVIRELRAVEFAR</sequence>
<proteinExistence type="inferred from homology"/>
<keyword evidence="7" id="KW-0175">Coiled coil</keyword>
<evidence type="ECO:0000313" key="10">
    <source>
        <dbReference type="Proteomes" id="UP000231157"/>
    </source>
</evidence>
<dbReference type="EC" id="3.1.-.-" evidence="5 6"/>
<dbReference type="InterPro" id="IPR006674">
    <property type="entry name" value="HD_domain"/>
</dbReference>
<dbReference type="SMART" id="SM00322">
    <property type="entry name" value="KH"/>
    <property type="match status" value="1"/>
</dbReference>
<dbReference type="Pfam" id="PF00013">
    <property type="entry name" value="KH_1"/>
    <property type="match status" value="1"/>
</dbReference>
<gene>
    <name evidence="5 9" type="primary">rny</name>
    <name evidence="9" type="ORF">COU07_03975</name>
</gene>
<organism evidence="9 10">
    <name type="scientific">Candidatus Harrisonbacteria bacterium CG10_big_fil_rev_8_21_14_0_10_40_38</name>
    <dbReference type="NCBI Taxonomy" id="1974583"/>
    <lineage>
        <taxon>Bacteria</taxon>
        <taxon>Candidatus Harrisoniibacteriota</taxon>
    </lineage>
</organism>
<evidence type="ECO:0000256" key="4">
    <source>
        <dbReference type="ARBA" id="ARBA00022884"/>
    </source>
</evidence>
<dbReference type="PANTHER" id="PTHR12826">
    <property type="entry name" value="RIBONUCLEASE Y"/>
    <property type="match status" value="1"/>
</dbReference>
<dbReference type="SUPFAM" id="SSF54791">
    <property type="entry name" value="Eukaryotic type KH-domain (KH-domain type I)"/>
    <property type="match status" value="1"/>
</dbReference>
<dbReference type="SMART" id="SM00471">
    <property type="entry name" value="HDc"/>
    <property type="match status" value="1"/>
</dbReference>
<feature type="domain" description="HD" evidence="8">
    <location>
        <begin position="323"/>
        <end position="416"/>
    </location>
</feature>
<dbReference type="InterPro" id="IPR036612">
    <property type="entry name" value="KH_dom_type_1_sf"/>
</dbReference>
<comment type="similarity">
    <text evidence="5">Belongs to the RNase Y family.</text>
</comment>
<dbReference type="Pfam" id="PF01966">
    <property type="entry name" value="HD"/>
    <property type="match status" value="1"/>
</dbReference>
<dbReference type="PROSITE" id="PS50084">
    <property type="entry name" value="KH_TYPE_1"/>
    <property type="match status" value="1"/>
</dbReference>
<dbReference type="HAMAP" id="MF_00335">
    <property type="entry name" value="RNase_Y"/>
    <property type="match status" value="1"/>
</dbReference>
<keyword evidence="2 5" id="KW-0255">Endonuclease</keyword>
<comment type="caution">
    <text evidence="9">The sequence shown here is derived from an EMBL/GenBank/DDBJ whole genome shotgun (WGS) entry which is preliminary data.</text>
</comment>
<evidence type="ECO:0000259" key="8">
    <source>
        <dbReference type="PROSITE" id="PS51831"/>
    </source>
</evidence>
<dbReference type="GO" id="GO:0016787">
    <property type="term" value="F:hydrolase activity"/>
    <property type="evidence" value="ECO:0007669"/>
    <property type="project" value="UniProtKB-KW"/>
</dbReference>
<dbReference type="EMBL" id="PFAZ01000009">
    <property type="protein sequence ID" value="PIR89019.1"/>
    <property type="molecule type" value="Genomic_DNA"/>
</dbReference>
<dbReference type="AlphaFoldDB" id="A0A2H0URG8"/>
<dbReference type="PANTHER" id="PTHR12826:SF15">
    <property type="entry name" value="RIBONUCLEASE Y"/>
    <property type="match status" value="1"/>
</dbReference>
<dbReference type="InterPro" id="IPR017705">
    <property type="entry name" value="Ribonuclease_Y"/>
</dbReference>
<dbReference type="InterPro" id="IPR004088">
    <property type="entry name" value="KH_dom_type_1"/>
</dbReference>
<dbReference type="Proteomes" id="UP000231157">
    <property type="component" value="Unassembled WGS sequence"/>
</dbReference>
<dbReference type="GO" id="GO:0004521">
    <property type="term" value="F:RNA endonuclease activity"/>
    <property type="evidence" value="ECO:0007669"/>
    <property type="project" value="UniProtKB-UniRule"/>
</dbReference>
<dbReference type="NCBIfam" id="TIGR03319">
    <property type="entry name" value="RNase_Y"/>
    <property type="match status" value="1"/>
</dbReference>
<dbReference type="InterPro" id="IPR022711">
    <property type="entry name" value="RNase_Y_N"/>
</dbReference>
<dbReference type="PROSITE" id="PS51831">
    <property type="entry name" value="HD"/>
    <property type="match status" value="1"/>
</dbReference>
<dbReference type="CDD" id="cd22431">
    <property type="entry name" value="KH-I_RNaseY"/>
    <property type="match status" value="1"/>
</dbReference>
<evidence type="ECO:0000256" key="3">
    <source>
        <dbReference type="ARBA" id="ARBA00022801"/>
    </source>
</evidence>
<dbReference type="GO" id="GO:0005886">
    <property type="term" value="C:plasma membrane"/>
    <property type="evidence" value="ECO:0007669"/>
    <property type="project" value="UniProtKB-UniRule"/>
</dbReference>
<evidence type="ECO:0000256" key="6">
    <source>
        <dbReference type="NCBIfam" id="TIGR03319"/>
    </source>
</evidence>
<dbReference type="GO" id="GO:0006402">
    <property type="term" value="P:mRNA catabolic process"/>
    <property type="evidence" value="ECO:0007669"/>
    <property type="project" value="UniProtKB-UniRule"/>
</dbReference>
<dbReference type="InterPro" id="IPR003607">
    <property type="entry name" value="HD/PDEase_dom"/>
</dbReference>
<accession>A0A2H0URG8</accession>
<dbReference type="InterPro" id="IPR004087">
    <property type="entry name" value="KH_dom"/>
</dbReference>
<dbReference type="SUPFAM" id="SSF109604">
    <property type="entry name" value="HD-domain/PDEase-like"/>
    <property type="match status" value="1"/>
</dbReference>